<sequence>MRVGIAAVVLTLGLAVTLIACGGEPEAADSSSAPGESANVATVVTEIKGADGTTATAGGYTIGDVSLPAEAGTPGKVSFTITKDAGDKGNSPVIDYIEEQTKDLHLYVVRDDLEVFRHLHPTQDESGTWSGDLTLPAGGTYRVVVEFAARTPDDKGEQAMLGATAKVAGPTEVEVPGSDDGVVIAALEETPKPGIDQEIGVLVSDPAGKPVNLGTYLGVYAHVTAFSRETGEVIHLHPLGGPENQEGGTRLGIHVKPPKAGDYVFFVQVRVDGMIHTLRLPVTV</sequence>
<dbReference type="RefSeq" id="WP_179658782.1">
    <property type="nucleotide sequence ID" value="NZ_JACBZR010000001.1"/>
</dbReference>
<feature type="chain" id="PRO_5039346571" evidence="1">
    <location>
        <begin position="23"/>
        <end position="284"/>
    </location>
</feature>
<organism evidence="2 3">
    <name type="scientific">Nocardioides panzhihuensis</name>
    <dbReference type="NCBI Taxonomy" id="860243"/>
    <lineage>
        <taxon>Bacteria</taxon>
        <taxon>Bacillati</taxon>
        <taxon>Actinomycetota</taxon>
        <taxon>Actinomycetes</taxon>
        <taxon>Propionibacteriales</taxon>
        <taxon>Nocardioidaceae</taxon>
        <taxon>Nocardioides</taxon>
    </lineage>
</organism>
<dbReference type="PROSITE" id="PS51257">
    <property type="entry name" value="PROKAR_LIPOPROTEIN"/>
    <property type="match status" value="1"/>
</dbReference>
<protein>
    <submittedName>
        <fullName evidence="2">Uncharacterized protein</fullName>
    </submittedName>
</protein>
<reference evidence="2 3" key="1">
    <citation type="submission" date="2020-07" db="EMBL/GenBank/DDBJ databases">
        <title>Sequencing the genomes of 1000 actinobacteria strains.</title>
        <authorList>
            <person name="Klenk H.-P."/>
        </authorList>
    </citation>
    <scope>NUCLEOTIDE SEQUENCE [LARGE SCALE GENOMIC DNA]</scope>
    <source>
        <strain evidence="2 3">DSM 26487</strain>
    </source>
</reference>
<dbReference type="AlphaFoldDB" id="A0A7Z0DNI3"/>
<gene>
    <name evidence="2" type="ORF">BJ988_003110</name>
</gene>
<feature type="signal peptide" evidence="1">
    <location>
        <begin position="1"/>
        <end position="22"/>
    </location>
</feature>
<keyword evidence="3" id="KW-1185">Reference proteome</keyword>
<accession>A0A7Z0DNI3</accession>
<name>A0A7Z0DNI3_9ACTN</name>
<dbReference type="EMBL" id="JACBZR010000001">
    <property type="protein sequence ID" value="NYI78462.1"/>
    <property type="molecule type" value="Genomic_DNA"/>
</dbReference>
<dbReference type="Proteomes" id="UP000564496">
    <property type="component" value="Unassembled WGS sequence"/>
</dbReference>
<evidence type="ECO:0000313" key="2">
    <source>
        <dbReference type="EMBL" id="NYI78462.1"/>
    </source>
</evidence>
<keyword evidence="1" id="KW-0732">Signal</keyword>
<evidence type="ECO:0000313" key="3">
    <source>
        <dbReference type="Proteomes" id="UP000564496"/>
    </source>
</evidence>
<proteinExistence type="predicted"/>
<evidence type="ECO:0000256" key="1">
    <source>
        <dbReference type="SAM" id="SignalP"/>
    </source>
</evidence>
<comment type="caution">
    <text evidence="2">The sequence shown here is derived from an EMBL/GenBank/DDBJ whole genome shotgun (WGS) entry which is preliminary data.</text>
</comment>